<dbReference type="GO" id="GO:0000149">
    <property type="term" value="F:SNARE binding"/>
    <property type="evidence" value="ECO:0007669"/>
    <property type="project" value="TreeGrafter"/>
</dbReference>
<sequence>MEPNHNPLLVTTTTDPEDVKVTEWEDFEHDQARFASLSSALNESKEKKRSLQQKLESLIQVNAKSLGRLDELELMRQKLESKKMMMENMSIRSRLAKEDASKREEQLSGAVQSLLVAGGALSVASRNLQVNLCYII</sequence>
<dbReference type="AlphaFoldDB" id="A0AAN9MR10"/>
<evidence type="ECO:0000313" key="3">
    <source>
        <dbReference type="Proteomes" id="UP001367508"/>
    </source>
</evidence>
<proteinExistence type="predicted"/>
<evidence type="ECO:0000313" key="2">
    <source>
        <dbReference type="EMBL" id="KAK7359279.1"/>
    </source>
</evidence>
<feature type="coiled-coil region" evidence="1">
    <location>
        <begin position="34"/>
        <end position="89"/>
    </location>
</feature>
<gene>
    <name evidence="2" type="ORF">VNO77_01232</name>
</gene>
<name>A0AAN9MR10_CANGL</name>
<accession>A0AAN9MR10</accession>
<dbReference type="GO" id="GO:0035493">
    <property type="term" value="P:SNARE complex assembly"/>
    <property type="evidence" value="ECO:0007669"/>
    <property type="project" value="TreeGrafter"/>
</dbReference>
<comment type="caution">
    <text evidence="2">The sequence shown here is derived from an EMBL/GenBank/DDBJ whole genome shotgun (WGS) entry which is preliminary data.</text>
</comment>
<evidence type="ECO:0000256" key="1">
    <source>
        <dbReference type="SAM" id="Coils"/>
    </source>
</evidence>
<reference evidence="2 3" key="1">
    <citation type="submission" date="2024-01" db="EMBL/GenBank/DDBJ databases">
        <title>The genomes of 5 underutilized Papilionoideae crops provide insights into root nodulation and disease resistanc.</title>
        <authorList>
            <person name="Jiang F."/>
        </authorList>
    </citation>
    <scope>NUCLEOTIDE SEQUENCE [LARGE SCALE GENOMIC DNA]</scope>
    <source>
        <strain evidence="2">LVBAO_FW01</strain>
        <tissue evidence="2">Leaves</tissue>
    </source>
</reference>
<keyword evidence="1" id="KW-0175">Coiled coil</keyword>
<organism evidence="2 3">
    <name type="scientific">Canavalia gladiata</name>
    <name type="common">Sword bean</name>
    <name type="synonym">Dolichos gladiatus</name>
    <dbReference type="NCBI Taxonomy" id="3824"/>
    <lineage>
        <taxon>Eukaryota</taxon>
        <taxon>Viridiplantae</taxon>
        <taxon>Streptophyta</taxon>
        <taxon>Embryophyta</taxon>
        <taxon>Tracheophyta</taxon>
        <taxon>Spermatophyta</taxon>
        <taxon>Magnoliopsida</taxon>
        <taxon>eudicotyledons</taxon>
        <taxon>Gunneridae</taxon>
        <taxon>Pentapetalae</taxon>
        <taxon>rosids</taxon>
        <taxon>fabids</taxon>
        <taxon>Fabales</taxon>
        <taxon>Fabaceae</taxon>
        <taxon>Papilionoideae</taxon>
        <taxon>50 kb inversion clade</taxon>
        <taxon>NPAAA clade</taxon>
        <taxon>indigoferoid/millettioid clade</taxon>
        <taxon>Phaseoleae</taxon>
        <taxon>Canavalia</taxon>
    </lineage>
</organism>
<dbReference type="EMBL" id="JAYMYQ010000001">
    <property type="protein sequence ID" value="KAK7359279.1"/>
    <property type="molecule type" value="Genomic_DNA"/>
</dbReference>
<dbReference type="GO" id="GO:0000323">
    <property type="term" value="C:lytic vacuole"/>
    <property type="evidence" value="ECO:0007669"/>
    <property type="project" value="TreeGrafter"/>
</dbReference>
<dbReference type="PANTHER" id="PTHR15157:SF24">
    <property type="entry name" value="VACUOLAR PROTEIN SORTING 38"/>
    <property type="match status" value="1"/>
</dbReference>
<keyword evidence="3" id="KW-1185">Reference proteome</keyword>
<protein>
    <submittedName>
        <fullName evidence="2">Uncharacterized protein</fullName>
    </submittedName>
</protein>
<dbReference type="GO" id="GO:0005768">
    <property type="term" value="C:endosome"/>
    <property type="evidence" value="ECO:0007669"/>
    <property type="project" value="TreeGrafter"/>
</dbReference>
<dbReference type="Proteomes" id="UP001367508">
    <property type="component" value="Unassembled WGS sequence"/>
</dbReference>
<dbReference type="PANTHER" id="PTHR15157">
    <property type="entry name" value="UV RADIATION RESISTANCE-ASSOCIATED GENE PROTEIN"/>
    <property type="match status" value="1"/>
</dbReference>